<dbReference type="GO" id="GO:0005524">
    <property type="term" value="F:ATP binding"/>
    <property type="evidence" value="ECO:0007669"/>
    <property type="project" value="InterPro"/>
</dbReference>
<gene>
    <name evidence="2" type="ORF">RhiirA4_412090</name>
</gene>
<evidence type="ECO:0000313" key="3">
    <source>
        <dbReference type="Proteomes" id="UP000234323"/>
    </source>
</evidence>
<dbReference type="InterPro" id="IPR001245">
    <property type="entry name" value="Ser-Thr/Tyr_kinase_cat_dom"/>
</dbReference>
<dbReference type="Gene3D" id="1.10.510.10">
    <property type="entry name" value="Transferase(Phosphotransferase) domain 1"/>
    <property type="match status" value="1"/>
</dbReference>
<keyword evidence="2" id="KW-0808">Transferase</keyword>
<dbReference type="PRINTS" id="PR00109">
    <property type="entry name" value="TYRKINASE"/>
</dbReference>
<proteinExistence type="predicted"/>
<sequence>MVSYHDNINTFLGITKDYAENYVLVLEYANDGNLRDYLKKKFDSLQWKNKIQMANDITCGLKCLHSNDIIHRDLHSKNILVNDGKLLIADFGLSKQITEATSNSVANWMGMIEYIDPQCLALGNLRFTKNKKSDIYSLGVLLWEITSGRPEKELVHIPIGGTPLEYSQLYQECWDNDPEKRPDIDQVYNKISSLLNADGNEDPLKISDSNNLDLDDKQSSQAELNLDDLL</sequence>
<dbReference type="InterPro" id="IPR011009">
    <property type="entry name" value="Kinase-like_dom_sf"/>
</dbReference>
<dbReference type="VEuPathDB" id="FungiDB:RhiirA1_459545"/>
<feature type="domain" description="Protein kinase" evidence="1">
    <location>
        <begin position="1"/>
        <end position="195"/>
    </location>
</feature>
<comment type="caution">
    <text evidence="2">The sequence shown here is derived from an EMBL/GenBank/DDBJ whole genome shotgun (WGS) entry which is preliminary data.</text>
</comment>
<dbReference type="PANTHER" id="PTHR44329">
    <property type="entry name" value="SERINE/THREONINE-PROTEIN KINASE TNNI3K-RELATED"/>
    <property type="match status" value="1"/>
</dbReference>
<keyword evidence="2" id="KW-0418">Kinase</keyword>
<keyword evidence="3" id="KW-1185">Reference proteome</keyword>
<dbReference type="Proteomes" id="UP000234323">
    <property type="component" value="Unassembled WGS sequence"/>
</dbReference>
<reference evidence="2 3" key="1">
    <citation type="submission" date="2015-10" db="EMBL/GenBank/DDBJ databases">
        <title>Genome analyses suggest a sexual origin of heterokaryosis in a supposedly ancient asexual fungus.</title>
        <authorList>
            <person name="Ropars J."/>
            <person name="Sedzielewska K."/>
            <person name="Noel J."/>
            <person name="Charron P."/>
            <person name="Farinelli L."/>
            <person name="Marton T."/>
            <person name="Kruger M."/>
            <person name="Pelin A."/>
            <person name="Brachmann A."/>
            <person name="Corradi N."/>
        </authorList>
    </citation>
    <scope>NUCLEOTIDE SEQUENCE [LARGE SCALE GENOMIC DNA]</scope>
    <source>
        <strain evidence="2 3">A4</strain>
    </source>
</reference>
<dbReference type="SUPFAM" id="SSF56112">
    <property type="entry name" value="Protein kinase-like (PK-like)"/>
    <property type="match status" value="1"/>
</dbReference>
<dbReference type="PROSITE" id="PS50011">
    <property type="entry name" value="PROTEIN_KINASE_DOM"/>
    <property type="match status" value="1"/>
</dbReference>
<dbReference type="VEuPathDB" id="FungiDB:FUN_006811"/>
<dbReference type="PIRSF" id="PIRSF000654">
    <property type="entry name" value="Integrin-linked_kinase"/>
    <property type="match status" value="1"/>
</dbReference>
<dbReference type="InterPro" id="IPR000719">
    <property type="entry name" value="Prot_kinase_dom"/>
</dbReference>
<evidence type="ECO:0000313" key="2">
    <source>
        <dbReference type="EMBL" id="PKY58367.1"/>
    </source>
</evidence>
<dbReference type="InterPro" id="IPR051681">
    <property type="entry name" value="Ser/Thr_Kinases-Pseudokinases"/>
</dbReference>
<evidence type="ECO:0000259" key="1">
    <source>
        <dbReference type="PROSITE" id="PS50011"/>
    </source>
</evidence>
<dbReference type="Pfam" id="PF07714">
    <property type="entry name" value="PK_Tyr_Ser-Thr"/>
    <property type="match status" value="1"/>
</dbReference>
<dbReference type="AlphaFoldDB" id="A0A2I1HHL2"/>
<organism evidence="2 3">
    <name type="scientific">Rhizophagus irregularis</name>
    <dbReference type="NCBI Taxonomy" id="588596"/>
    <lineage>
        <taxon>Eukaryota</taxon>
        <taxon>Fungi</taxon>
        <taxon>Fungi incertae sedis</taxon>
        <taxon>Mucoromycota</taxon>
        <taxon>Glomeromycotina</taxon>
        <taxon>Glomeromycetes</taxon>
        <taxon>Glomerales</taxon>
        <taxon>Glomeraceae</taxon>
        <taxon>Rhizophagus</taxon>
    </lineage>
</organism>
<accession>A0A2I1HHL2</accession>
<dbReference type="GO" id="GO:0004674">
    <property type="term" value="F:protein serine/threonine kinase activity"/>
    <property type="evidence" value="ECO:0007669"/>
    <property type="project" value="TreeGrafter"/>
</dbReference>
<protein>
    <submittedName>
        <fullName evidence="2">Kinase-like protein</fullName>
    </submittedName>
</protein>
<dbReference type="VEuPathDB" id="FungiDB:RhiirFUN_010725"/>
<dbReference type="EMBL" id="LLXI01002979">
    <property type="protein sequence ID" value="PKY58367.1"/>
    <property type="molecule type" value="Genomic_DNA"/>
</dbReference>
<name>A0A2I1HHL2_9GLOM</name>